<evidence type="ECO:0000313" key="2">
    <source>
        <dbReference type="EMBL" id="MBB5785011.1"/>
    </source>
</evidence>
<proteinExistence type="predicted"/>
<gene>
    <name evidence="2" type="ORF">HD596_011767</name>
</gene>
<evidence type="ECO:0000313" key="3">
    <source>
        <dbReference type="Proteomes" id="UP000579153"/>
    </source>
</evidence>
<dbReference type="RefSeq" id="WP_313047477.1">
    <property type="nucleotide sequence ID" value="NZ_JACHMB010000001.1"/>
</dbReference>
<name>A0A7W9GJS9_9ACTN</name>
<dbReference type="EMBL" id="JACHMB010000001">
    <property type="protein sequence ID" value="MBB5785011.1"/>
    <property type="molecule type" value="Genomic_DNA"/>
</dbReference>
<organism evidence="2 3">
    <name type="scientific">Nonomuraea jabiensis</name>
    <dbReference type="NCBI Taxonomy" id="882448"/>
    <lineage>
        <taxon>Bacteria</taxon>
        <taxon>Bacillati</taxon>
        <taxon>Actinomycetota</taxon>
        <taxon>Actinomycetes</taxon>
        <taxon>Streptosporangiales</taxon>
        <taxon>Streptosporangiaceae</taxon>
        <taxon>Nonomuraea</taxon>
    </lineage>
</organism>
<comment type="caution">
    <text evidence="2">The sequence shown here is derived from an EMBL/GenBank/DDBJ whole genome shotgun (WGS) entry which is preliminary data.</text>
</comment>
<feature type="region of interest" description="Disordered" evidence="1">
    <location>
        <begin position="149"/>
        <end position="168"/>
    </location>
</feature>
<dbReference type="AlphaFoldDB" id="A0A7W9GJS9"/>
<protein>
    <submittedName>
        <fullName evidence="2">Uncharacterized protein</fullName>
    </submittedName>
</protein>
<keyword evidence="3" id="KW-1185">Reference proteome</keyword>
<dbReference type="Proteomes" id="UP000579153">
    <property type="component" value="Unassembled WGS sequence"/>
</dbReference>
<reference evidence="2 3" key="1">
    <citation type="submission" date="2020-08" db="EMBL/GenBank/DDBJ databases">
        <title>Sequencing the genomes of 1000 actinobacteria strains.</title>
        <authorList>
            <person name="Klenk H.-P."/>
        </authorList>
    </citation>
    <scope>NUCLEOTIDE SEQUENCE [LARGE SCALE GENOMIC DNA]</scope>
    <source>
        <strain evidence="2 3">DSM 45507</strain>
    </source>
</reference>
<accession>A0A7W9GJS9</accession>
<evidence type="ECO:0000256" key="1">
    <source>
        <dbReference type="SAM" id="MobiDB-lite"/>
    </source>
</evidence>
<sequence length="168" mass="17437">MRPARLEGHHERLPGRVLHRVGQLETAPVDPVDDLGAGQRAGLGPGVAPGGQRGPGRVDQAVHERLRVGDAEVDAVRGALGADPGPGARLVEGELLAEVGLERLLAPLGRPLAVDARARRLGIGAPVSPLGDGRQRLLQSVAVLLEHGVHPLDSDGPDGEVFTEHSVS</sequence>